<comment type="caution">
    <text evidence="2">The sequence shown here is derived from an EMBL/GenBank/DDBJ whole genome shotgun (WGS) entry which is preliminary data.</text>
</comment>
<reference evidence="2" key="1">
    <citation type="journal article" date="2023" name="Science">
        <title>Genome structures resolve the early diversification of teleost fishes.</title>
        <authorList>
            <person name="Parey E."/>
            <person name="Louis A."/>
            <person name="Montfort J."/>
            <person name="Bouchez O."/>
            <person name="Roques C."/>
            <person name="Iampietro C."/>
            <person name="Lluch J."/>
            <person name="Castinel A."/>
            <person name="Donnadieu C."/>
            <person name="Desvignes T."/>
            <person name="Floi Bucao C."/>
            <person name="Jouanno E."/>
            <person name="Wen M."/>
            <person name="Mejri S."/>
            <person name="Dirks R."/>
            <person name="Jansen H."/>
            <person name="Henkel C."/>
            <person name="Chen W.J."/>
            <person name="Zahm M."/>
            <person name="Cabau C."/>
            <person name="Klopp C."/>
            <person name="Thompson A.W."/>
            <person name="Robinson-Rechavi M."/>
            <person name="Braasch I."/>
            <person name="Lecointre G."/>
            <person name="Bobe J."/>
            <person name="Postlethwait J.H."/>
            <person name="Berthelot C."/>
            <person name="Roest Crollius H."/>
            <person name="Guiguen Y."/>
        </authorList>
    </citation>
    <scope>NUCLEOTIDE SEQUENCE</scope>
    <source>
        <strain evidence="2">Concon-B</strain>
    </source>
</reference>
<keyword evidence="1" id="KW-0812">Transmembrane</keyword>
<dbReference type="InterPro" id="IPR013320">
    <property type="entry name" value="ConA-like_dom_sf"/>
</dbReference>
<dbReference type="SUPFAM" id="SSF81901">
    <property type="entry name" value="HCP-like"/>
    <property type="match status" value="3"/>
</dbReference>
<dbReference type="SUPFAM" id="SSF49899">
    <property type="entry name" value="Concanavalin A-like lectins/glucanases"/>
    <property type="match status" value="1"/>
</dbReference>
<accession>A0A9Q1I4I9</accession>
<dbReference type="InterPro" id="IPR011990">
    <property type="entry name" value="TPR-like_helical_dom_sf"/>
</dbReference>
<evidence type="ECO:0000313" key="2">
    <source>
        <dbReference type="EMBL" id="KAJ8280023.1"/>
    </source>
</evidence>
<evidence type="ECO:0000256" key="1">
    <source>
        <dbReference type="SAM" id="Phobius"/>
    </source>
</evidence>
<dbReference type="PANTHER" id="PTHR44444:SF1">
    <property type="entry name" value="PROTEIN SEL-1 HOMOLOG 3"/>
    <property type="match status" value="1"/>
</dbReference>
<dbReference type="Proteomes" id="UP001152803">
    <property type="component" value="Unassembled WGS sequence"/>
</dbReference>
<proteinExistence type="predicted"/>
<name>A0A9Q1I4I9_CONCO</name>
<dbReference type="InterPro" id="IPR042756">
    <property type="entry name" value="Sel-1L3"/>
</dbReference>
<feature type="transmembrane region" description="Helical" evidence="1">
    <location>
        <begin position="1080"/>
        <end position="1100"/>
    </location>
</feature>
<dbReference type="SMART" id="SM00671">
    <property type="entry name" value="SEL1"/>
    <property type="match status" value="8"/>
</dbReference>
<dbReference type="PANTHER" id="PTHR44444">
    <property type="entry name" value="PROTEIN SEL-1 HOMOLOG 3"/>
    <property type="match status" value="1"/>
</dbReference>
<sequence>MHRNESFWEFSLHCKRCIGRWTFVSGPSHAGPGGREGSGPGQVWQRPAVVIDGYVLSVVYRCSRPCVVRVELLASSGPTAGAAILRKSWTRRKQMDTPRTRSLVLRLPDAIAYRQDYFNRHAVDASGLTLRAWLQHLEGGGGGRPHGDGGYQRARASTLTRVASLPPPLRPLKNHSRSPSWGAELMWQLTNGKQDRQCVVESGLVDLLKFPLASTGERFGLIHKFEPFVNTDLEQLRLGATAYPRVTVSVWIYLLSWCSSGLCGIVHHVDSNNTYETPLILLNGKGHIVVQVRLASGEDQAYKSYTALRLRTWHLLHCSIQGTRVQLQVTSSGVKRVRNYGFHFRSEIHHNDTDGYFVIGGDKNMPGINGYFGPIRHHRLEAKEVINPLFPERTVTQLDETHQTCEDTKEAVTAFIRALKENAKVTDGRTCRGLYSDMRIRFGRPTCHSVPWSQRAQAFQRPLLELLRTTGPKFLSRLYGSGARQGALRLGERVFGLAWRRLGRGETRSLLLLLRLASCLQHHRASYLLAVTHLAGLGTPTDILQGHVYSLMAAQGDDRLALMHLGYKHMQGIDGFPAEHGMAYSYYANVGKQTCADRWTMQSTKQYPTEHVLLSDDEVLQSQMDPTDDVFLYLQFQANRGDVEAQKALARMLFWGQQGISKDIGRAVKLFSKLAMETEDPLAMYDYAIILFKGHGVQKNTTLGLKLMEKAASMGLLEAVNGMGWYYSTFMADTNTSVKYFEKAAQNGSKDGVYNLGLAYLHGTYPGLSGKNETAAFQHFHRAAVLGHFDAMVLVAWHYATGALQGVSRDPERAVRMLKRVSEKNGYLGHVVWSGLRAYLRGSRQEALLSYTIAAEAGFGIGQNNAAHLCEELGPSSRCQWRYHNQSTYNHLPHHSGFLRMGDYYFHGLGDHPQDIKMAASMYSWAGLYGSAQGIYNLAVLLEAGLPVPEKFLERLNIPSGRQGDKEEILEELYQRCRENEEGLEVSPCSLALFRVQLKRTWKTFFHHPLQCLLVYVIGTAVMAALVNSVLQSFSNRASTDPTVTEPSPANQHEVTRNGQLGLVNQRVISRLTLQAVGDWSFTVVGVGLCAMSMVLVLQLL</sequence>
<dbReference type="EMBL" id="JAFJMO010000004">
    <property type="protein sequence ID" value="KAJ8280023.1"/>
    <property type="molecule type" value="Genomic_DNA"/>
</dbReference>
<organism evidence="2 3">
    <name type="scientific">Conger conger</name>
    <name type="common">Conger eel</name>
    <name type="synonym">Muraena conger</name>
    <dbReference type="NCBI Taxonomy" id="82655"/>
    <lineage>
        <taxon>Eukaryota</taxon>
        <taxon>Metazoa</taxon>
        <taxon>Chordata</taxon>
        <taxon>Craniata</taxon>
        <taxon>Vertebrata</taxon>
        <taxon>Euteleostomi</taxon>
        <taxon>Actinopterygii</taxon>
        <taxon>Neopterygii</taxon>
        <taxon>Teleostei</taxon>
        <taxon>Anguilliformes</taxon>
        <taxon>Congridae</taxon>
        <taxon>Conger</taxon>
    </lineage>
</organism>
<dbReference type="Pfam" id="PF08238">
    <property type="entry name" value="Sel1"/>
    <property type="match status" value="7"/>
</dbReference>
<dbReference type="AlphaFoldDB" id="A0A9Q1I4I9"/>
<dbReference type="InterPro" id="IPR006597">
    <property type="entry name" value="Sel1-like"/>
</dbReference>
<keyword evidence="1" id="KW-1133">Transmembrane helix</keyword>
<protein>
    <submittedName>
        <fullName evidence="2">Uncharacterized protein</fullName>
    </submittedName>
</protein>
<keyword evidence="3" id="KW-1185">Reference proteome</keyword>
<dbReference type="Gene3D" id="1.25.40.10">
    <property type="entry name" value="Tetratricopeptide repeat domain"/>
    <property type="match status" value="2"/>
</dbReference>
<dbReference type="OrthoDB" id="272077at2759"/>
<feature type="transmembrane region" description="Helical" evidence="1">
    <location>
        <begin position="1013"/>
        <end position="1031"/>
    </location>
</feature>
<evidence type="ECO:0000313" key="3">
    <source>
        <dbReference type="Proteomes" id="UP001152803"/>
    </source>
</evidence>
<gene>
    <name evidence="2" type="ORF">COCON_G00070890</name>
</gene>
<keyword evidence="1" id="KW-0472">Membrane</keyword>